<dbReference type="SUPFAM" id="SSF82866">
    <property type="entry name" value="Multidrug efflux transporter AcrB transmembrane domain"/>
    <property type="match status" value="1"/>
</dbReference>
<feature type="transmembrane region" description="Helical" evidence="6">
    <location>
        <begin position="18"/>
        <end position="38"/>
    </location>
</feature>
<evidence type="ECO:0000256" key="2">
    <source>
        <dbReference type="ARBA" id="ARBA00022475"/>
    </source>
</evidence>
<dbReference type="PANTHER" id="PTHR33406">
    <property type="entry name" value="MEMBRANE PROTEIN MJ1562-RELATED"/>
    <property type="match status" value="1"/>
</dbReference>
<keyword evidence="4 6" id="KW-1133">Transmembrane helix</keyword>
<keyword evidence="3 6" id="KW-0812">Transmembrane</keyword>
<evidence type="ECO:0000256" key="6">
    <source>
        <dbReference type="SAM" id="Phobius"/>
    </source>
</evidence>
<evidence type="ECO:0000256" key="5">
    <source>
        <dbReference type="ARBA" id="ARBA00023136"/>
    </source>
</evidence>
<feature type="transmembrane region" description="Helical" evidence="6">
    <location>
        <begin position="341"/>
        <end position="364"/>
    </location>
</feature>
<evidence type="ECO:0000256" key="3">
    <source>
        <dbReference type="ARBA" id="ARBA00022692"/>
    </source>
</evidence>
<dbReference type="RefSeq" id="WP_096206544.1">
    <property type="nucleotide sequence ID" value="NZ_FZMP01000202.1"/>
</dbReference>
<keyword evidence="5 6" id="KW-0472">Membrane</keyword>
<keyword evidence="2" id="KW-1003">Cell membrane</keyword>
<dbReference type="Gene3D" id="1.20.1640.10">
    <property type="entry name" value="Multidrug efflux transporter AcrB transmembrane domain"/>
    <property type="match status" value="1"/>
</dbReference>
<keyword evidence="9" id="KW-1185">Reference proteome</keyword>
<dbReference type="PROSITE" id="PS50156">
    <property type="entry name" value="SSD"/>
    <property type="match status" value="1"/>
</dbReference>
<dbReference type="PANTHER" id="PTHR33406:SF13">
    <property type="entry name" value="MEMBRANE PROTEIN YDFJ"/>
    <property type="match status" value="1"/>
</dbReference>
<feature type="transmembrane region" description="Helical" evidence="6">
    <location>
        <begin position="213"/>
        <end position="232"/>
    </location>
</feature>
<sequence length="382" mass="41959">MIGKFIERYSSFVTHRPFIVLVVVVLITIFAIQMAGTIQTKKTEQKDFLPQDVGAISTLFAVEDEFGSTNIVHLVIEREPRYTGSDEVSDVRDPRVILYMNQLSDLALHTQDVLEVTSPASVLKSINDGRIPQSRRDIQELTYKNGLLDSYISKDYALALVRIKTTDDVDLENLELELDKIITQVPKPPGIKTSLGGSVMESRVMEKTIGPDMAKTSLYSLIGILAIILLVFRSIKYGFTPMTTIIFGSIWAMGYVGFIGMGMTSQTSGVLSMIMGIGIDFGIQVVTRYRLELPGKSPEEAMAVSLNNVIIPMSTTTLASLIGFGAMSLGKLTFLADMGTMMGYGVVASMLAAITIVPALIVIFDKIDLKTMFKNLLSRLEV</sequence>
<dbReference type="Proteomes" id="UP000218615">
    <property type="component" value="Unassembled WGS sequence"/>
</dbReference>
<name>A0A284VRV4_9EURY</name>
<evidence type="ECO:0000259" key="7">
    <source>
        <dbReference type="PROSITE" id="PS50156"/>
    </source>
</evidence>
<dbReference type="Pfam" id="PF03176">
    <property type="entry name" value="MMPL"/>
    <property type="match status" value="1"/>
</dbReference>
<evidence type="ECO:0000256" key="4">
    <source>
        <dbReference type="ARBA" id="ARBA00022989"/>
    </source>
</evidence>
<gene>
    <name evidence="8" type="ORF">MNV_550007</name>
</gene>
<dbReference type="EMBL" id="FZMP01000202">
    <property type="protein sequence ID" value="SNQ61917.1"/>
    <property type="molecule type" value="Genomic_DNA"/>
</dbReference>
<dbReference type="GO" id="GO:0005886">
    <property type="term" value="C:plasma membrane"/>
    <property type="evidence" value="ECO:0007669"/>
    <property type="project" value="UniProtKB-SubCell"/>
</dbReference>
<evidence type="ECO:0000256" key="1">
    <source>
        <dbReference type="ARBA" id="ARBA00004651"/>
    </source>
</evidence>
<organism evidence="8 9">
    <name type="scientific">Candidatus Methanoperedens nitratireducens</name>
    <dbReference type="NCBI Taxonomy" id="1392998"/>
    <lineage>
        <taxon>Archaea</taxon>
        <taxon>Methanobacteriati</taxon>
        <taxon>Methanobacteriota</taxon>
        <taxon>Stenosarchaea group</taxon>
        <taxon>Methanomicrobia</taxon>
        <taxon>Methanosarcinales</taxon>
        <taxon>ANME-2 cluster</taxon>
        <taxon>Candidatus Methanoperedentaceae</taxon>
        <taxon>Candidatus Methanoperedens</taxon>
    </lineage>
</organism>
<dbReference type="AlphaFoldDB" id="A0A284VRV4"/>
<dbReference type="InterPro" id="IPR004869">
    <property type="entry name" value="MMPL_dom"/>
</dbReference>
<dbReference type="InterPro" id="IPR000731">
    <property type="entry name" value="SSD"/>
</dbReference>
<evidence type="ECO:0000313" key="8">
    <source>
        <dbReference type="EMBL" id="SNQ61917.1"/>
    </source>
</evidence>
<reference evidence="9" key="1">
    <citation type="submission" date="2017-06" db="EMBL/GenBank/DDBJ databases">
        <authorList>
            <person name="Cremers G."/>
        </authorList>
    </citation>
    <scope>NUCLEOTIDE SEQUENCE [LARGE SCALE GENOMIC DNA]</scope>
</reference>
<accession>A0A284VRV4</accession>
<protein>
    <recommendedName>
        <fullName evidence="7">SSD domain-containing protein</fullName>
    </recommendedName>
</protein>
<feature type="transmembrane region" description="Helical" evidence="6">
    <location>
        <begin position="238"/>
        <end position="258"/>
    </location>
</feature>
<feature type="transmembrane region" description="Helical" evidence="6">
    <location>
        <begin position="309"/>
        <end position="329"/>
    </location>
</feature>
<dbReference type="InterPro" id="IPR050545">
    <property type="entry name" value="Mycobact_MmpL"/>
</dbReference>
<feature type="domain" description="SSD" evidence="7">
    <location>
        <begin position="238"/>
        <end position="363"/>
    </location>
</feature>
<dbReference type="OrthoDB" id="42357at2157"/>
<evidence type="ECO:0000313" key="9">
    <source>
        <dbReference type="Proteomes" id="UP000218615"/>
    </source>
</evidence>
<proteinExistence type="predicted"/>
<feature type="transmembrane region" description="Helical" evidence="6">
    <location>
        <begin position="270"/>
        <end position="289"/>
    </location>
</feature>
<comment type="subcellular location">
    <subcellularLocation>
        <location evidence="1">Cell membrane</location>
        <topology evidence="1">Multi-pass membrane protein</topology>
    </subcellularLocation>
</comment>